<feature type="transmembrane region" description="Helical" evidence="2">
    <location>
        <begin position="1060"/>
        <end position="1079"/>
    </location>
</feature>
<feature type="chain" id="PRO_5043273176" evidence="3">
    <location>
        <begin position="21"/>
        <end position="2443"/>
    </location>
</feature>
<evidence type="ECO:0000256" key="2">
    <source>
        <dbReference type="SAM" id="Phobius"/>
    </source>
</evidence>
<dbReference type="EMBL" id="CAMXCT020006824">
    <property type="protein sequence ID" value="CAL1174021.1"/>
    <property type="molecule type" value="Genomic_DNA"/>
</dbReference>
<organism evidence="5">
    <name type="scientific">Cladocopium goreaui</name>
    <dbReference type="NCBI Taxonomy" id="2562237"/>
    <lineage>
        <taxon>Eukaryota</taxon>
        <taxon>Sar</taxon>
        <taxon>Alveolata</taxon>
        <taxon>Dinophyceae</taxon>
        <taxon>Suessiales</taxon>
        <taxon>Symbiodiniaceae</taxon>
        <taxon>Cladocopium</taxon>
    </lineage>
</organism>
<dbReference type="GO" id="GO:0006075">
    <property type="term" value="P:(1-&gt;3)-beta-D-glucan biosynthetic process"/>
    <property type="evidence" value="ECO:0007669"/>
    <property type="project" value="InterPro"/>
</dbReference>
<reference evidence="5" key="1">
    <citation type="submission" date="2022-10" db="EMBL/GenBank/DDBJ databases">
        <authorList>
            <person name="Chen Y."/>
            <person name="Dougan E. K."/>
            <person name="Chan C."/>
            <person name="Rhodes N."/>
            <person name="Thang M."/>
        </authorList>
    </citation>
    <scope>NUCLEOTIDE SEQUENCE</scope>
</reference>
<name>A0A9P1M4E7_9DINO</name>
<evidence type="ECO:0000313" key="6">
    <source>
        <dbReference type="EMBL" id="CAL4807958.1"/>
    </source>
</evidence>
<sequence>MLGLWLTGLTGLVLFEGAVGVPTQVRIKTPWTCATETCSCTTFEELNMDSGATSAAAAIQAVKYWPEPVGYHEVFADRSRDPYNQNYQDIHSRDLPVIRNELGANTLLLAPWSFKHRSHSQFLETVAENDLRVIPSFDIGWYWKDGAWTLPETHKTLKKDFHDFLQYSAAVKNEKLSTPDTILMWNLVGLPSPTSLLPTSCVAGATTNVNNFQNCISSTGDLADALNAVQNLQGILQTIRETQHEFHCEDPRPGCDARDDMPGAFKFDRPLALTVELGPEFFLSVPANDEYLRALVFWLERVVGCHPMAAGQVQVPTSLEEMAQYCSFNGNGLFDAWILKLHAVADDVEARAVRRIKELFSQPKQKLVGTTVTLSDASGSVKPVIFEFGFPAYVQGSIQPEKQHRALYEVWNGGNSTPTSGLKDASSLGFCITGAIIDEWLDVWSADQEFENCKAQLKSKFGHSSCGPMTDAGQLSVAYKGLVGQFHTFGQHCIQKRFESVDSSMRFRFDSAPLSGYVSPSACSAVLMKRGVTLIVFYVACTLFLLVGLSSLCLLVCRRTRPAGQDGKTPQNCYNLEQLMQNSASRKILEDISSMPYGKLLATKVSEALEDGSEVPVQYSHLKGYCGWGIAKVNGAFSYHRLQYNGRGRGASAETWETSEAFIRWLQEQSDRSMAVYGFTDAELRRTELIGNKTVTRKHLLELLDTAGIFQEAEEVTGKAETTVEFLGMQVTLAVNLAFKANPLFLSSVIEESMFTAGDDTDMKGWLTSTGTSMRHFLALLVNTHLSVQADRLRRQIEHEVDAVAAEEQRRQHPELVEQTSIRRRACYNIWRRVLEGYHSWEDTIGQPSQRKFDDSSVHQYFVEALISRLSGSMAEHLIHSPEWLSCVHRKVMKSLDKSEDSAGNQVFFCQMDYADICLPLEVFCRNSNIFAPKQGINFDDINDCGLLSIEGPQIDKVQKTWKEPVGLWVCFHFVVNYKWVLTIALWLLWCAVLLHDSKAFEDWVGLSSREPTLTRFTAFSLAFIDSIWLCFLMICEVFVSDTPTKATIGRTNCNRCIRFLRVCRVIPTLLLALAWAYISWPEVFVDFLKRYNVDMAQFDVLPENLASTIWYAPVAWIALRFAYGVTPRFKATNAFQLLHMAYWKRIALFWTTFAAFSFLCNYSMLVALVRSLTPYQLCAVNDDDEDFCSTYTVTVFEYDFLVKDVRCIACVATVVVAWTLVILSSLLMMYFIFNVYVAIVGSSVGAARGFVETSIPSLEFRVETVTSDFTQMRKAEANWMTHGSILNAVFGKDWQRVWEMMVDGLYDECLIDSKMRSNLLTAAKTGGSVKLSGKDSHMLDRARARMGYLFTSLRCILGDSSINFKPYVPTADAACDALGVTHKGRIPSLTQIVPVYSEEGIMDIKELVGEPKQGAVSTMLEFLISQLPHEWEIFAQNEGMHPTELYEDIVQGASKVRQDKVREWASHRSQSVIRTVNGAVHYHRALKVLLTRDSGSAGSPTGSPTGSPMAPSFEDIRRHAQLIMAHQTYGKLSLGKSQQVKIQHGVITSPGPHGLRANDRVRLTLDSLNAEDAVTKRAMDKIWKSRAMAKIKKRAKTQQEVDAILNDGVQVQALVEAAMSEPADSPDADMVAKVSTDQSAGGSDGSGSQGTSSMARHPALLGRLWGQAQVKGLQGFRSGRFYTVQEVVDENTAILTDTSVNCGTARLEKAELTKREHDVHYMLNKHRGCPFFVCIDFQRGKSHPQLEEMIDTHICKSGGSASGEPETWTDIRFKHASVLIKHNDSEAGSPWPIEVVHVLPRARGLLIGSTGNLTQGKAGNQLGALRFAEGHFVQMMDANMGCYSGETFKVPVVLQGFHRWSISEGDYDQRVRLQARIIGFREHIFTREHGLVGQIMADAEWTFGTLVQRLLEFLTVRMHYGHPDFMDAFWAANRGSVSKASPHINLSEDIFAGLNVKTRHEQSLHTDYLEWEKGREVQFLAGSGFFWKIASGSVGLLRTRDLRALCQNASVMETFALYFATVAWYIHNVIVDISTEVFLLIFIYLTLASKSISDLGELGSMLAAEWFLTPAFSAMLPAIIGLGIEYGPFWMFKNYLLTAPMSMIYFIFINKAMSSSVRTTFEANTAEYVNTGRPHANKSYTLMDAFLAYWNSHYRPALQILYCIVLYRALNQDGALPLILVSFTAFVWILAPILFQPPTKAVYEQVRELVSFIAKSPSIHDRIASGKASSLYEAALEQELKQANRSLSLPMLSSILICALYLFMTTSNIFDQTWAPLCGMFILFLFRSVVRFSGIKSAGMIVIAIPCLSLFVVFVSTYIVENPDFGSLLVATMILIRFLITAKFLIWSFFRLVLPRGSPLGYEQVVRFTFDFLCIYEWHFFGALVVLVLQAIFASLLWLLDRPPLRLRTGLLLNKRVSRGCVRRIFGAPEREFEECHTVKVD</sequence>
<feature type="domain" description="Glycosyl transferase 48" evidence="4">
    <location>
        <begin position="1814"/>
        <end position="2048"/>
    </location>
</feature>
<feature type="transmembrane region" description="Helical" evidence="2">
    <location>
        <begin position="966"/>
        <end position="995"/>
    </location>
</feature>
<feature type="transmembrane region" description="Helical" evidence="2">
    <location>
        <begin position="2248"/>
        <end position="2265"/>
    </location>
</feature>
<dbReference type="PANTHER" id="PTHR12741:SF48">
    <property type="entry name" value="1,3-BETA-GLUCAN SYNTHASE COMPONENT FKS1-RELATED"/>
    <property type="match status" value="1"/>
</dbReference>
<dbReference type="PANTHER" id="PTHR12741">
    <property type="entry name" value="LYST-INTERACTING PROTEIN LIP5 DOPAMINE RESPONSIVE PROTEIN DRG-1"/>
    <property type="match status" value="1"/>
</dbReference>
<keyword evidence="2" id="KW-1133">Transmembrane helix</keyword>
<feature type="transmembrane region" description="Helical" evidence="2">
    <location>
        <begin position="2328"/>
        <end position="2351"/>
    </location>
</feature>
<dbReference type="Pfam" id="PF02364">
    <property type="entry name" value="Glucan_synthase"/>
    <property type="match status" value="2"/>
</dbReference>
<accession>A0A9P1M4E7</accession>
<proteinExistence type="predicted"/>
<reference evidence="6 7" key="2">
    <citation type="submission" date="2024-05" db="EMBL/GenBank/DDBJ databases">
        <authorList>
            <person name="Chen Y."/>
            <person name="Shah S."/>
            <person name="Dougan E. K."/>
            <person name="Thang M."/>
            <person name="Chan C."/>
        </authorList>
    </citation>
    <scope>NUCLEOTIDE SEQUENCE [LARGE SCALE GENOMIC DNA]</scope>
</reference>
<feature type="transmembrane region" description="Helical" evidence="2">
    <location>
        <begin position="1148"/>
        <end position="1170"/>
    </location>
</feature>
<dbReference type="GO" id="GO:0005886">
    <property type="term" value="C:plasma membrane"/>
    <property type="evidence" value="ECO:0007669"/>
    <property type="project" value="TreeGrafter"/>
</dbReference>
<keyword evidence="2" id="KW-0472">Membrane</keyword>
<feature type="transmembrane region" description="Helical" evidence="2">
    <location>
        <begin position="2067"/>
        <end position="2085"/>
    </location>
</feature>
<feature type="transmembrane region" description="Helical" evidence="2">
    <location>
        <begin position="2379"/>
        <end position="2401"/>
    </location>
</feature>
<keyword evidence="7" id="KW-1185">Reference proteome</keyword>
<dbReference type="OrthoDB" id="414715at2759"/>
<feature type="transmembrane region" description="Helical" evidence="2">
    <location>
        <begin position="535"/>
        <end position="557"/>
    </location>
</feature>
<feature type="transmembrane region" description="Helical" evidence="2">
    <location>
        <begin position="1109"/>
        <end position="1127"/>
    </location>
</feature>
<dbReference type="GO" id="GO:0003843">
    <property type="term" value="F:1,3-beta-D-glucan synthase activity"/>
    <property type="evidence" value="ECO:0007669"/>
    <property type="project" value="InterPro"/>
</dbReference>
<dbReference type="InterPro" id="IPR003440">
    <property type="entry name" value="Glyco_trans_48_dom"/>
</dbReference>
<dbReference type="GO" id="GO:0000148">
    <property type="term" value="C:1,3-beta-D-glucan synthase complex"/>
    <property type="evidence" value="ECO:0007669"/>
    <property type="project" value="InterPro"/>
</dbReference>
<dbReference type="EMBL" id="CAMXCT010006824">
    <property type="protein sequence ID" value="CAI4020646.1"/>
    <property type="molecule type" value="Genomic_DNA"/>
</dbReference>
<feature type="transmembrane region" description="Helical" evidence="2">
    <location>
        <begin position="2091"/>
        <end position="2109"/>
    </location>
</feature>
<dbReference type="Proteomes" id="UP001152797">
    <property type="component" value="Unassembled WGS sequence"/>
</dbReference>
<feature type="transmembrane region" description="Helical" evidence="2">
    <location>
        <begin position="1206"/>
        <end position="1224"/>
    </location>
</feature>
<feature type="domain" description="Glycosyl transferase 48" evidence="4">
    <location>
        <begin position="1386"/>
        <end position="1539"/>
    </location>
</feature>
<feature type="transmembrane region" description="Helical" evidence="2">
    <location>
        <begin position="2274"/>
        <end position="2293"/>
    </location>
</feature>
<feature type="region of interest" description="Disordered" evidence="1">
    <location>
        <begin position="1621"/>
        <end position="1655"/>
    </location>
</feature>
<feature type="transmembrane region" description="Helical" evidence="2">
    <location>
        <begin position="2176"/>
        <end position="2196"/>
    </location>
</feature>
<evidence type="ECO:0000256" key="3">
    <source>
        <dbReference type="SAM" id="SignalP"/>
    </source>
</evidence>
<evidence type="ECO:0000313" key="7">
    <source>
        <dbReference type="Proteomes" id="UP001152797"/>
    </source>
</evidence>
<feature type="signal peptide" evidence="3">
    <location>
        <begin position="1"/>
        <end position="20"/>
    </location>
</feature>
<feature type="transmembrane region" description="Helical" evidence="2">
    <location>
        <begin position="1015"/>
        <end position="1040"/>
    </location>
</feature>
<protein>
    <submittedName>
        <fullName evidence="6">1,3-beta-glucan synthase</fullName>
    </submittedName>
</protein>
<feature type="transmembrane region" description="Helical" evidence="2">
    <location>
        <begin position="1231"/>
        <end position="1252"/>
    </location>
</feature>
<dbReference type="EMBL" id="CAMXCT030006824">
    <property type="protein sequence ID" value="CAL4807958.1"/>
    <property type="molecule type" value="Genomic_DNA"/>
</dbReference>
<evidence type="ECO:0000259" key="4">
    <source>
        <dbReference type="Pfam" id="PF02364"/>
    </source>
</evidence>
<evidence type="ECO:0000256" key="1">
    <source>
        <dbReference type="SAM" id="MobiDB-lite"/>
    </source>
</evidence>
<feature type="transmembrane region" description="Helical" evidence="2">
    <location>
        <begin position="2299"/>
        <end position="2321"/>
    </location>
</feature>
<evidence type="ECO:0000313" key="5">
    <source>
        <dbReference type="EMBL" id="CAI4020646.1"/>
    </source>
</evidence>
<gene>
    <name evidence="5" type="ORF">C1SCF055_LOCUS45046</name>
</gene>
<keyword evidence="2" id="KW-0812">Transmembrane</keyword>
<keyword evidence="3" id="KW-0732">Signal</keyword>
<feature type="transmembrane region" description="Helical" evidence="2">
    <location>
        <begin position="2016"/>
        <end position="2046"/>
    </location>
</feature>
<comment type="caution">
    <text evidence="5">The sequence shown here is derived from an EMBL/GenBank/DDBJ whole genome shotgun (WGS) entry which is preliminary data.</text>
</comment>